<dbReference type="Gene3D" id="3.40.50.11180">
    <property type="match status" value="1"/>
</dbReference>
<evidence type="ECO:0000256" key="9">
    <source>
        <dbReference type="ARBA" id="ARBA00023204"/>
    </source>
</evidence>
<keyword evidence="6" id="KW-0347">Helicase</keyword>
<evidence type="ECO:0000256" key="6">
    <source>
        <dbReference type="ARBA" id="ARBA00022806"/>
    </source>
</evidence>
<comment type="function">
    <text evidence="13">Couples transcription and DNA repair by recognizing RNA polymerase (RNAP) stalled at DNA lesions. Mediates ATP-dependent release of RNAP and its truncated transcript from the DNA, and recruitment of nucleotide excision repair machinery to the damaged site.</text>
</comment>
<sequence length="1141" mass="129439">MKLTEIKSIQEQFAKGKKAIAPIGYGSSDSLLLSELALSGQKLVVFCADPQQAKRLLEEISLFHSSLKVRHFPDWETLPYDTFSPHSDLVSERLKTLQSLLKDDIDVLTIPVSTALYFLCPKQYVQAHSFQFKQGDKISIEHFKENLINANYAHVSQVTAAGEFSVRGSLIDLFPMGADTAFRIDLFDDEIDSIRSFDIDTQLSIEPVDHIDLLPGREFPLDDSSCQRFRSKFRELVEGDPTKYDVYKDIGNGIASAGIEYFLPLFYDQVATIFDYLPQDTICCLHGDIQKSIHDFFDTTLKTYQFLKNSQERAVISPEHLFIKEDDFFNRLKSFSQLKFSTEKESKDFSAIEDVSVISRSSDPFFKLKNLLSSTDQRTLLCVDSLGRRETLEHILREQNLTPKTCDSIEDFLTRTEITFGICFAQLYDGFHIKKTGIHFLTENDLYPHTKSRTHRKQSKSSNIDLMIRDLAELHEGDPVVHVNYGIGKYLGLTRIDDGDGQIEMLHLEYANQTSLYVPVTHLHVISRYTGIDPDNVPLHKLGTDQWDRAKKKAAKQAHDVAAELLNLYARRQLREGTVFSLPLSDYHEFAQGFGFEETPDQADAIEAVIHDMTSGRAMDRLVCGDVGFGKTEVALRAAFICAANGKQVAILCPTTLLAEQHAKTFRDRFSEWPITVAELSRFRTGKETKQVIEGLSKGTVDIVVGTHKLISKDVRFKNLGLVIIDEEHRFGVKQKETLRSLRAEVDVLTLTATPIPRTLGMSLEGLRDFSVIATAPQKRLAIKTFVRKEDGSTIREAVLRELRRGGQVYFLHNEVDTIENRKKKLEELIPEANIAVAHGQMNERELESIMKGFYQHRYNVLLCTTIIETGIDVPNANTIIIHRADKLGLAQLHQLRGRVGRSHHQAYAYLLTPGNDAITKNAKLRLEAIQNLQELGSGFYLAMNDMEIRGTGEILGESQSGNIQDVGYSLYTEMLNKAITSLKNGYEPDLENPFNYLCEVNLHTSTLLPDDYCPDVHTRLTFYKRLAHAQNEETLIGIREEITDRFGVLPEATRALIESHRIRLMAEPLGITKVDIGDDVAIIHFGPRTKIDPKKLILLIQSQRQIKMMGSDKIRIQLKPEWELKQKIQFILQEIIQALQ</sequence>
<dbReference type="GO" id="GO:0005737">
    <property type="term" value="C:cytoplasm"/>
    <property type="evidence" value="ECO:0007669"/>
    <property type="project" value="UniProtKB-SubCell"/>
</dbReference>
<evidence type="ECO:0000256" key="4">
    <source>
        <dbReference type="ARBA" id="ARBA00022763"/>
    </source>
</evidence>
<name>A0A077DFZ4_9BURK</name>
<gene>
    <name evidence="13" type="primary">mfd</name>
    <name evidence="16" type="ORF">IX83_06960</name>
</gene>
<dbReference type="InterPro" id="IPR011545">
    <property type="entry name" value="DEAD/DEAH_box_helicase_dom"/>
</dbReference>
<dbReference type="HOGENOM" id="CLU_005122_0_0_4"/>
<dbReference type="GO" id="GO:0003684">
    <property type="term" value="F:damaged DNA binding"/>
    <property type="evidence" value="ECO:0007669"/>
    <property type="project" value="InterPro"/>
</dbReference>
<dbReference type="KEGG" id="bpsi:IX83_06960"/>
<dbReference type="SMART" id="SM00487">
    <property type="entry name" value="DEXDc"/>
    <property type="match status" value="1"/>
</dbReference>
<dbReference type="SUPFAM" id="SSF141259">
    <property type="entry name" value="CarD-like"/>
    <property type="match status" value="1"/>
</dbReference>
<dbReference type="InterPro" id="IPR001650">
    <property type="entry name" value="Helicase_C-like"/>
</dbReference>
<evidence type="ECO:0000256" key="11">
    <source>
        <dbReference type="ARBA" id="ARBA00061399"/>
    </source>
</evidence>
<dbReference type="InterPro" id="IPR037235">
    <property type="entry name" value="TRCF-like_C_D7"/>
</dbReference>
<dbReference type="FunFam" id="3.40.50.300:FF:000300">
    <property type="entry name" value="Transcription-repair-coupling factor"/>
    <property type="match status" value="1"/>
</dbReference>
<dbReference type="GO" id="GO:0005524">
    <property type="term" value="F:ATP binding"/>
    <property type="evidence" value="ECO:0007669"/>
    <property type="project" value="UniProtKB-UniRule"/>
</dbReference>
<keyword evidence="2 13" id="KW-0963">Cytoplasm</keyword>
<dbReference type="eggNOG" id="COG1197">
    <property type="taxonomic scope" value="Bacteria"/>
</dbReference>
<feature type="domain" description="Helicase ATP-binding" evidence="14">
    <location>
        <begin position="612"/>
        <end position="773"/>
    </location>
</feature>
<keyword evidence="3 13" id="KW-0547">Nucleotide-binding</keyword>
<dbReference type="NCBIfam" id="TIGR00580">
    <property type="entry name" value="mfd"/>
    <property type="match status" value="1"/>
</dbReference>
<dbReference type="PROSITE" id="PS51194">
    <property type="entry name" value="HELICASE_CTER"/>
    <property type="match status" value="1"/>
</dbReference>
<dbReference type="SMART" id="SM00982">
    <property type="entry name" value="TRCF"/>
    <property type="match status" value="1"/>
</dbReference>
<comment type="similarity">
    <text evidence="11 13">In the C-terminal section; belongs to the helicase family. RecG subfamily.</text>
</comment>
<dbReference type="Pfam" id="PF17757">
    <property type="entry name" value="UvrB_inter"/>
    <property type="match status" value="1"/>
</dbReference>
<dbReference type="AlphaFoldDB" id="A0A077DFZ4"/>
<evidence type="ECO:0000256" key="8">
    <source>
        <dbReference type="ARBA" id="ARBA00023125"/>
    </source>
</evidence>
<dbReference type="InterPro" id="IPR048635">
    <property type="entry name" value="MFD_D3"/>
</dbReference>
<dbReference type="EMBL" id="CP009238">
    <property type="protein sequence ID" value="AIL33081.1"/>
    <property type="molecule type" value="Genomic_DNA"/>
</dbReference>
<dbReference type="InterPro" id="IPR005118">
    <property type="entry name" value="TRCF_C"/>
</dbReference>
<dbReference type="EC" id="3.6.4.-" evidence="13"/>
<dbReference type="SUPFAM" id="SSF52540">
    <property type="entry name" value="P-loop containing nucleoside triphosphate hydrolases"/>
    <property type="match status" value="4"/>
</dbReference>
<dbReference type="GO" id="GO:0006355">
    <property type="term" value="P:regulation of DNA-templated transcription"/>
    <property type="evidence" value="ECO:0007669"/>
    <property type="project" value="UniProtKB-UniRule"/>
</dbReference>
<keyword evidence="8 13" id="KW-0238">DNA-binding</keyword>
<dbReference type="GO" id="GO:0003678">
    <property type="term" value="F:DNA helicase activity"/>
    <property type="evidence" value="ECO:0007669"/>
    <property type="project" value="TreeGrafter"/>
</dbReference>
<feature type="domain" description="Helicase C-terminal" evidence="15">
    <location>
        <begin position="794"/>
        <end position="948"/>
    </location>
</feature>
<proteinExistence type="inferred from homology"/>
<evidence type="ECO:0000259" key="14">
    <source>
        <dbReference type="PROSITE" id="PS51192"/>
    </source>
</evidence>
<evidence type="ECO:0000256" key="2">
    <source>
        <dbReference type="ARBA" id="ARBA00022490"/>
    </source>
</evidence>
<accession>A0A077DFZ4</accession>
<evidence type="ECO:0000256" key="1">
    <source>
        <dbReference type="ARBA" id="ARBA00004496"/>
    </source>
</evidence>
<evidence type="ECO:0000256" key="5">
    <source>
        <dbReference type="ARBA" id="ARBA00022801"/>
    </source>
</evidence>
<evidence type="ECO:0000256" key="7">
    <source>
        <dbReference type="ARBA" id="ARBA00022840"/>
    </source>
</evidence>
<dbReference type="Proteomes" id="UP000028945">
    <property type="component" value="Chromosome"/>
</dbReference>
<dbReference type="OrthoDB" id="9804325at2"/>
<protein>
    <recommendedName>
        <fullName evidence="12 13">Transcription-repair-coupling factor</fullName>
        <shortName evidence="13">TRCF</shortName>
        <ecNumber evidence="13">3.6.4.-</ecNumber>
    </recommendedName>
</protein>
<dbReference type="Gene3D" id="3.40.50.300">
    <property type="entry name" value="P-loop containing nucleotide triphosphate hydrolases"/>
    <property type="match status" value="2"/>
</dbReference>
<dbReference type="Pfam" id="PF21132">
    <property type="entry name" value="MFD_D3"/>
    <property type="match status" value="1"/>
</dbReference>
<evidence type="ECO:0000256" key="12">
    <source>
        <dbReference type="ARBA" id="ARBA00070128"/>
    </source>
</evidence>
<dbReference type="InterPro" id="IPR014001">
    <property type="entry name" value="Helicase_ATP-bd"/>
</dbReference>
<keyword evidence="17" id="KW-1185">Reference proteome</keyword>
<dbReference type="FunFam" id="3.40.50.300:FF:000546">
    <property type="entry name" value="Transcription-repair-coupling factor"/>
    <property type="match status" value="1"/>
</dbReference>
<evidence type="ECO:0000313" key="16">
    <source>
        <dbReference type="EMBL" id="AIL33081.1"/>
    </source>
</evidence>
<dbReference type="GO" id="GO:0016787">
    <property type="term" value="F:hydrolase activity"/>
    <property type="evidence" value="ECO:0007669"/>
    <property type="project" value="UniProtKB-KW"/>
</dbReference>
<keyword evidence="7 13" id="KW-0067">ATP-binding</keyword>
<evidence type="ECO:0000313" key="17">
    <source>
        <dbReference type="Proteomes" id="UP000028945"/>
    </source>
</evidence>
<dbReference type="Gene3D" id="3.30.2060.10">
    <property type="entry name" value="Penicillin-binding protein 1b domain"/>
    <property type="match status" value="1"/>
</dbReference>
<reference evidence="16 17" key="1">
    <citation type="journal article" date="2014" name="BMC Genomics">
        <title>A genomic perspective on a new bacterial genus and species from the Alcaligenaceae family, Basilea psittacipulmonis.</title>
        <authorList>
            <person name="Whiteson K.L."/>
            <person name="Hernandez D."/>
            <person name="Lazarevic V."/>
            <person name="Gaia N."/>
            <person name="Farinelli L."/>
            <person name="Francois P."/>
            <person name="Pilo P."/>
            <person name="Frey J."/>
            <person name="Schrenzel J."/>
        </authorList>
    </citation>
    <scope>NUCLEOTIDE SEQUENCE [LARGE SCALE GENOMIC DNA]</scope>
    <source>
        <strain evidence="16 17">DSM 24701</strain>
    </source>
</reference>
<dbReference type="Pfam" id="PF00270">
    <property type="entry name" value="DEAD"/>
    <property type="match status" value="1"/>
</dbReference>
<dbReference type="InterPro" id="IPR047112">
    <property type="entry name" value="RecG/Mfd"/>
</dbReference>
<evidence type="ECO:0000256" key="10">
    <source>
        <dbReference type="ARBA" id="ARBA00061104"/>
    </source>
</evidence>
<dbReference type="Pfam" id="PF02559">
    <property type="entry name" value="CarD_TRCF_RID"/>
    <property type="match status" value="1"/>
</dbReference>
<evidence type="ECO:0000259" key="15">
    <source>
        <dbReference type="PROSITE" id="PS51194"/>
    </source>
</evidence>
<dbReference type="RefSeq" id="WP_038500615.1">
    <property type="nucleotide sequence ID" value="NZ_AFWK01000104.1"/>
</dbReference>
<dbReference type="Gene3D" id="3.90.1150.50">
    <property type="entry name" value="Transcription-repair-coupling factor, D7 domain"/>
    <property type="match status" value="1"/>
</dbReference>
<dbReference type="GO" id="GO:0000716">
    <property type="term" value="P:transcription-coupled nucleotide-excision repair, DNA damage recognition"/>
    <property type="evidence" value="ECO:0007669"/>
    <property type="project" value="UniProtKB-UniRule"/>
</dbReference>
<dbReference type="HAMAP" id="MF_00969">
    <property type="entry name" value="TRCF"/>
    <property type="match status" value="1"/>
</dbReference>
<dbReference type="PANTHER" id="PTHR47964">
    <property type="entry name" value="ATP-DEPENDENT DNA HELICASE HOMOLOG RECG, CHLOROPLASTIC"/>
    <property type="match status" value="1"/>
</dbReference>
<dbReference type="Gene3D" id="3.40.50.11140">
    <property type="match status" value="1"/>
</dbReference>
<keyword evidence="9 13" id="KW-0234">DNA repair</keyword>
<comment type="subcellular location">
    <subcellularLocation>
        <location evidence="1 13">Cytoplasm</location>
    </subcellularLocation>
</comment>
<dbReference type="CDD" id="cd17991">
    <property type="entry name" value="DEXHc_TRCF"/>
    <property type="match status" value="1"/>
</dbReference>
<dbReference type="STRING" id="1072685.IX83_06960"/>
<dbReference type="SUPFAM" id="SSF143517">
    <property type="entry name" value="TRCF domain-like"/>
    <property type="match status" value="1"/>
</dbReference>
<dbReference type="InterPro" id="IPR041471">
    <property type="entry name" value="UvrB_inter"/>
</dbReference>
<evidence type="ECO:0000256" key="3">
    <source>
        <dbReference type="ARBA" id="ARBA00022741"/>
    </source>
</evidence>
<keyword evidence="5 13" id="KW-0378">Hydrolase</keyword>
<dbReference type="InterPro" id="IPR027417">
    <property type="entry name" value="P-loop_NTPase"/>
</dbReference>
<evidence type="ECO:0000256" key="13">
    <source>
        <dbReference type="HAMAP-Rule" id="MF_00969"/>
    </source>
</evidence>
<dbReference type="SMART" id="SM00490">
    <property type="entry name" value="HELICc"/>
    <property type="match status" value="1"/>
</dbReference>
<dbReference type="InterPro" id="IPR036101">
    <property type="entry name" value="CarD-like/TRCF_RID_sf"/>
</dbReference>
<dbReference type="Pfam" id="PF03461">
    <property type="entry name" value="TRCF"/>
    <property type="match status" value="1"/>
</dbReference>
<dbReference type="InterPro" id="IPR004576">
    <property type="entry name" value="Mfd"/>
</dbReference>
<dbReference type="SMART" id="SM01058">
    <property type="entry name" value="CarD_TRCF"/>
    <property type="match status" value="1"/>
</dbReference>
<dbReference type="PANTHER" id="PTHR47964:SF1">
    <property type="entry name" value="ATP-DEPENDENT DNA HELICASE HOMOLOG RECG, CHLOROPLASTIC"/>
    <property type="match status" value="1"/>
</dbReference>
<dbReference type="Pfam" id="PF00271">
    <property type="entry name" value="Helicase_C"/>
    <property type="match status" value="1"/>
</dbReference>
<dbReference type="PROSITE" id="PS51192">
    <property type="entry name" value="HELICASE_ATP_BIND_1"/>
    <property type="match status" value="1"/>
</dbReference>
<comment type="similarity">
    <text evidence="10 13">In the N-terminal section; belongs to the UvrB family.</text>
</comment>
<dbReference type="InterPro" id="IPR003711">
    <property type="entry name" value="CarD-like/TRCF_RID"/>
</dbReference>
<organism evidence="16 17">
    <name type="scientific">Basilea psittacipulmonis DSM 24701</name>
    <dbReference type="NCBI Taxonomy" id="1072685"/>
    <lineage>
        <taxon>Bacteria</taxon>
        <taxon>Pseudomonadati</taxon>
        <taxon>Pseudomonadota</taxon>
        <taxon>Betaproteobacteria</taxon>
        <taxon>Burkholderiales</taxon>
        <taxon>Alcaligenaceae</taxon>
        <taxon>Basilea</taxon>
    </lineage>
</organism>
<dbReference type="Gene3D" id="2.40.10.170">
    <property type="match status" value="1"/>
</dbReference>
<keyword evidence="4 13" id="KW-0227">DNA damage</keyword>